<dbReference type="GO" id="GO:0004519">
    <property type="term" value="F:endonuclease activity"/>
    <property type="evidence" value="ECO:0007669"/>
    <property type="project" value="InterPro"/>
</dbReference>
<comment type="caution">
    <text evidence="2">The sequence shown here is derived from an EMBL/GenBank/DDBJ whole genome shotgun (WGS) entry which is preliminary data.</text>
</comment>
<dbReference type="EMBL" id="VJYJ02000022">
    <property type="protein sequence ID" value="MQS06012.1"/>
    <property type="molecule type" value="Genomic_DNA"/>
</dbReference>
<dbReference type="InterPro" id="IPR052892">
    <property type="entry name" value="NA-targeting_endonuclease"/>
</dbReference>
<dbReference type="AlphaFoldDB" id="A0A646IAD9"/>
<organism evidence="2">
    <name type="scientific">Streptomyces alkaliphilus</name>
    <dbReference type="NCBI Taxonomy" id="1472722"/>
    <lineage>
        <taxon>Bacteria</taxon>
        <taxon>Bacillati</taxon>
        <taxon>Actinomycetota</taxon>
        <taxon>Actinomycetes</taxon>
        <taxon>Kitasatosporales</taxon>
        <taxon>Streptomycetaceae</taxon>
        <taxon>Streptomyces</taxon>
    </lineage>
</organism>
<dbReference type="InterPro" id="IPR002711">
    <property type="entry name" value="HNH"/>
</dbReference>
<dbReference type="PANTHER" id="PTHR33877:SF1">
    <property type="entry name" value="TYPE IV METHYL-DIRECTED RESTRICTION ENZYME ECOKMCRA"/>
    <property type="match status" value="1"/>
</dbReference>
<dbReference type="InterPro" id="IPR003615">
    <property type="entry name" value="HNH_nuc"/>
</dbReference>
<protein>
    <recommendedName>
        <fullName evidence="1">HNH nuclease domain-containing protein</fullName>
    </recommendedName>
</protein>
<name>A0A646IAD9_9ACTN</name>
<dbReference type="GO" id="GO:0003676">
    <property type="term" value="F:nucleic acid binding"/>
    <property type="evidence" value="ECO:0007669"/>
    <property type="project" value="InterPro"/>
</dbReference>
<proteinExistence type="predicted"/>
<dbReference type="GO" id="GO:0008270">
    <property type="term" value="F:zinc ion binding"/>
    <property type="evidence" value="ECO:0007669"/>
    <property type="project" value="InterPro"/>
</dbReference>
<dbReference type="SMART" id="SM00507">
    <property type="entry name" value="HNHc"/>
    <property type="match status" value="1"/>
</dbReference>
<dbReference type="Pfam" id="PF01844">
    <property type="entry name" value="HNH"/>
    <property type="match status" value="1"/>
</dbReference>
<accession>A0A646IAD9</accession>
<feature type="domain" description="HNH nuclease" evidence="1">
    <location>
        <begin position="9"/>
        <end position="58"/>
    </location>
</feature>
<reference evidence="2" key="1">
    <citation type="submission" date="2019-10" db="EMBL/GenBank/DDBJ databases">
        <title>Streptomyces sp. nov., a novel actinobacterium isolated from alkaline environment.</title>
        <authorList>
            <person name="Golinska P."/>
        </authorList>
    </citation>
    <scope>NUCLEOTIDE SEQUENCE</scope>
    <source>
        <strain evidence="2">IF17</strain>
    </source>
</reference>
<dbReference type="PANTHER" id="PTHR33877">
    <property type="entry name" value="SLL1193 PROTEIN"/>
    <property type="match status" value="1"/>
</dbReference>
<dbReference type="Gene3D" id="1.10.30.50">
    <property type="match status" value="1"/>
</dbReference>
<dbReference type="OrthoDB" id="4113298at2"/>
<evidence type="ECO:0000259" key="1">
    <source>
        <dbReference type="SMART" id="SM00507"/>
    </source>
</evidence>
<evidence type="ECO:0000313" key="2">
    <source>
        <dbReference type="EMBL" id="MQS06012.1"/>
    </source>
</evidence>
<sequence length="187" mass="22317">MRRRKQPTWIWLMVLSANGGKCVYCDGRAETMDHVIPWSRGGPDDHYNLVPACDKCNDSKNDKTPIEWAVQKKFRERWPLRTRRWNSHALRGVHEEAQQACSELLDRLDMVQSEITDDRRSSWFFEHYWMYRRSTSTWLSVMRRWSADSIEEAKANGWALPPKPKQNRYRVTRKHLGKLLEEIPDDE</sequence>
<dbReference type="Proteomes" id="UP000315516">
    <property type="component" value="Unassembled WGS sequence"/>
</dbReference>
<gene>
    <name evidence="2" type="ORF">FNX48_002100</name>
</gene>
<dbReference type="CDD" id="cd00085">
    <property type="entry name" value="HNHc"/>
    <property type="match status" value="1"/>
</dbReference>